<reference evidence="2 3" key="1">
    <citation type="submission" date="2021-02" db="EMBL/GenBank/DDBJ databases">
        <authorList>
            <person name="Vanwijnsberghe S."/>
        </authorList>
    </citation>
    <scope>NUCLEOTIDE SEQUENCE [LARGE SCALE GENOMIC DNA]</scope>
    <source>
        <strain evidence="2 3">R-69776</strain>
    </source>
</reference>
<dbReference type="InterPro" id="IPR052517">
    <property type="entry name" value="GlcG_carb_metab_protein"/>
</dbReference>
<evidence type="ECO:0000313" key="2">
    <source>
        <dbReference type="EMBL" id="CAE6859721.1"/>
    </source>
</evidence>
<dbReference type="Pfam" id="PF03928">
    <property type="entry name" value="HbpS-like"/>
    <property type="match status" value="1"/>
</dbReference>
<dbReference type="InterPro" id="IPR038084">
    <property type="entry name" value="PduO/GlcC-like_sf"/>
</dbReference>
<dbReference type="PANTHER" id="PTHR34309">
    <property type="entry name" value="SLR1406 PROTEIN"/>
    <property type="match status" value="1"/>
</dbReference>
<gene>
    <name evidence="2" type="ORF">R69776_07942</name>
</gene>
<protein>
    <submittedName>
        <fullName evidence="2">Uncharacterized protein</fullName>
    </submittedName>
</protein>
<dbReference type="Proteomes" id="UP000673821">
    <property type="component" value="Unassembled WGS sequence"/>
</dbReference>
<feature type="signal peptide" evidence="1">
    <location>
        <begin position="1"/>
        <end position="19"/>
    </location>
</feature>
<organism evidence="2 3">
    <name type="scientific">Paraburkholderia nemoris</name>
    <dbReference type="NCBI Taxonomy" id="2793076"/>
    <lineage>
        <taxon>Bacteria</taxon>
        <taxon>Pseudomonadati</taxon>
        <taxon>Pseudomonadota</taxon>
        <taxon>Betaproteobacteria</taxon>
        <taxon>Burkholderiales</taxon>
        <taxon>Burkholderiaceae</taxon>
        <taxon>Paraburkholderia</taxon>
    </lineage>
</organism>
<name>A0ABM8T5G7_9BURK</name>
<feature type="chain" id="PRO_5046532127" evidence="1">
    <location>
        <begin position="20"/>
        <end position="126"/>
    </location>
</feature>
<evidence type="ECO:0000313" key="3">
    <source>
        <dbReference type="Proteomes" id="UP000673821"/>
    </source>
</evidence>
<dbReference type="RefSeq" id="WP_200661422.1">
    <property type="nucleotide sequence ID" value="NZ_CAJNAW010000050.1"/>
</dbReference>
<proteinExistence type="predicted"/>
<dbReference type="Gene3D" id="3.30.450.150">
    <property type="entry name" value="Haem-degrading domain"/>
    <property type="match status" value="1"/>
</dbReference>
<dbReference type="PANTHER" id="PTHR34309:SF1">
    <property type="entry name" value="PROTEIN GLCG"/>
    <property type="match status" value="1"/>
</dbReference>
<dbReference type="SUPFAM" id="SSF143744">
    <property type="entry name" value="GlcG-like"/>
    <property type="match status" value="1"/>
</dbReference>
<keyword evidence="3" id="KW-1185">Reference proteome</keyword>
<sequence>MRKLCHVACTILCTGATLTATQTPPLPPTASAPPARMPIDIPYGTSIGIDTANRVFSGAEALAKRHDWKMNIAVTHMHGDRVAFERMDGAQLASVTVSWGKARTAARLAKRVSSSINLKAGTLTFC</sequence>
<dbReference type="EMBL" id="CAJNBH010000049">
    <property type="protein sequence ID" value="CAE6859721.1"/>
    <property type="molecule type" value="Genomic_DNA"/>
</dbReference>
<evidence type="ECO:0000256" key="1">
    <source>
        <dbReference type="SAM" id="SignalP"/>
    </source>
</evidence>
<keyword evidence="1" id="KW-0732">Signal</keyword>
<dbReference type="InterPro" id="IPR005624">
    <property type="entry name" value="PduO/GlcC-like"/>
</dbReference>
<comment type="caution">
    <text evidence="2">The sequence shown here is derived from an EMBL/GenBank/DDBJ whole genome shotgun (WGS) entry which is preliminary data.</text>
</comment>
<accession>A0ABM8T5G7</accession>